<accession>A0A4Z0AD64</accession>
<proteinExistence type="predicted"/>
<feature type="domain" description="VWFA" evidence="1">
    <location>
        <begin position="24"/>
        <end position="212"/>
    </location>
</feature>
<dbReference type="Gene3D" id="3.40.50.410">
    <property type="entry name" value="von Willebrand factor, type A domain"/>
    <property type="match status" value="1"/>
</dbReference>
<evidence type="ECO:0000313" key="2">
    <source>
        <dbReference type="EMBL" id="TFY83838.1"/>
    </source>
</evidence>
<dbReference type="AlphaFoldDB" id="A0A4Z0AD64"/>
<dbReference type="SUPFAM" id="SSF53300">
    <property type="entry name" value="vWA-like"/>
    <property type="match status" value="1"/>
</dbReference>
<dbReference type="Pfam" id="PF00092">
    <property type="entry name" value="VWA"/>
    <property type="match status" value="1"/>
</dbReference>
<evidence type="ECO:0000313" key="3">
    <source>
        <dbReference type="Proteomes" id="UP000298061"/>
    </source>
</evidence>
<dbReference type="STRING" id="135208.A0A4Z0AD64"/>
<dbReference type="OrthoDB" id="2142040at2759"/>
<dbReference type="PANTHER" id="PTHR34706">
    <property type="entry name" value="SLR1338 PROTEIN"/>
    <property type="match status" value="1"/>
</dbReference>
<dbReference type="InterPro" id="IPR036465">
    <property type="entry name" value="vWFA_dom_sf"/>
</dbReference>
<dbReference type="EMBL" id="SFCI01000007">
    <property type="protein sequence ID" value="TFY83838.1"/>
    <property type="molecule type" value="Genomic_DNA"/>
</dbReference>
<dbReference type="Proteomes" id="UP000298061">
    <property type="component" value="Unassembled WGS sequence"/>
</dbReference>
<dbReference type="SMART" id="SM00327">
    <property type="entry name" value="VWA"/>
    <property type="match status" value="1"/>
</dbReference>
<dbReference type="PROSITE" id="PS50234">
    <property type="entry name" value="VWFA"/>
    <property type="match status" value="1"/>
</dbReference>
<comment type="caution">
    <text evidence="2">The sequence shown here is derived from an EMBL/GenBank/DDBJ whole genome shotgun (WGS) entry which is preliminary data.</text>
</comment>
<dbReference type="PANTHER" id="PTHR34706:SF1">
    <property type="entry name" value="VWFA DOMAIN-CONTAINING PROTEIN"/>
    <property type="match status" value="1"/>
</dbReference>
<name>A0A4Z0AD64_9AGAM</name>
<evidence type="ECO:0000259" key="1">
    <source>
        <dbReference type="PROSITE" id="PS50234"/>
    </source>
</evidence>
<organism evidence="2 3">
    <name type="scientific">Hericium alpestre</name>
    <dbReference type="NCBI Taxonomy" id="135208"/>
    <lineage>
        <taxon>Eukaryota</taxon>
        <taxon>Fungi</taxon>
        <taxon>Dikarya</taxon>
        <taxon>Basidiomycota</taxon>
        <taxon>Agaricomycotina</taxon>
        <taxon>Agaricomycetes</taxon>
        <taxon>Russulales</taxon>
        <taxon>Hericiaceae</taxon>
        <taxon>Hericium</taxon>
    </lineage>
</organism>
<dbReference type="InterPro" id="IPR002035">
    <property type="entry name" value="VWF_A"/>
</dbReference>
<keyword evidence="3" id="KW-1185">Reference proteome</keyword>
<reference evidence="2 3" key="1">
    <citation type="submission" date="2019-02" db="EMBL/GenBank/DDBJ databases">
        <title>Genome sequencing of the rare red list fungi Hericium alpestre (H. flagellum).</title>
        <authorList>
            <person name="Buettner E."/>
            <person name="Kellner H."/>
        </authorList>
    </citation>
    <scope>NUCLEOTIDE SEQUENCE [LARGE SCALE GENOMIC DNA]</scope>
    <source>
        <strain evidence="2 3">DSM 108284</strain>
    </source>
</reference>
<sequence length="245" mass="26392">MNLSGGQRPNTNAPIGTQRLSLIKTVVIVDDSMSMAGQPWNDAREALAGVAELAGQVDSEGLDIYFLNDSRFRLDIRDRQAMRSLFDLIMPGGVTPTGKKLKEVLDIYIPKLENRRLAQKPISIIVITDGVPTDDPKEAIVQAALRLDMANVPARQLGIQFVQIGDDPGATEALNQLDDGLASMSGLRDMVDTTTFNPNDPLFRTESLVKILLGAVDNALDNTGVGISPSMPKVGGPAWGSNYGY</sequence>
<protein>
    <recommendedName>
        <fullName evidence="1">VWFA domain-containing protein</fullName>
    </recommendedName>
</protein>
<gene>
    <name evidence="2" type="ORF">EWM64_g161</name>
</gene>